<evidence type="ECO:0000256" key="4">
    <source>
        <dbReference type="ARBA" id="ARBA00022833"/>
    </source>
</evidence>
<evidence type="ECO:0000313" key="10">
    <source>
        <dbReference type="Proteomes" id="UP000649604"/>
    </source>
</evidence>
<dbReference type="GO" id="GO:0004222">
    <property type="term" value="F:metalloendopeptidase activity"/>
    <property type="evidence" value="ECO:0007669"/>
    <property type="project" value="InterPro"/>
</dbReference>
<evidence type="ECO:0000256" key="5">
    <source>
        <dbReference type="ARBA" id="ARBA00023049"/>
    </source>
</evidence>
<dbReference type="CDD" id="cd07332">
    <property type="entry name" value="M48C_Oma1_like"/>
    <property type="match status" value="1"/>
</dbReference>
<dbReference type="GO" id="GO:0051603">
    <property type="term" value="P:proteolysis involved in protein catabolic process"/>
    <property type="evidence" value="ECO:0007669"/>
    <property type="project" value="TreeGrafter"/>
</dbReference>
<evidence type="ECO:0000259" key="8">
    <source>
        <dbReference type="Pfam" id="PF01435"/>
    </source>
</evidence>
<dbReference type="EMBL" id="WJJP01000061">
    <property type="protein sequence ID" value="MBD3323364.1"/>
    <property type="molecule type" value="Genomic_DNA"/>
</dbReference>
<proteinExistence type="inferred from homology"/>
<evidence type="ECO:0000256" key="2">
    <source>
        <dbReference type="ARBA" id="ARBA00022723"/>
    </source>
</evidence>
<dbReference type="Pfam" id="PF01435">
    <property type="entry name" value="Peptidase_M48"/>
    <property type="match status" value="1"/>
</dbReference>
<organism evidence="9 10">
    <name type="scientific">candidate division KSB3 bacterium</name>
    <dbReference type="NCBI Taxonomy" id="2044937"/>
    <lineage>
        <taxon>Bacteria</taxon>
        <taxon>candidate division KSB3</taxon>
    </lineage>
</organism>
<comment type="caution">
    <text evidence="9">The sequence shown here is derived from an EMBL/GenBank/DDBJ whole genome shotgun (WGS) entry which is preliminary data.</text>
</comment>
<keyword evidence="3 6" id="KW-0378">Hydrolase</keyword>
<keyword evidence="1 6" id="KW-0645">Protease</keyword>
<name>A0A9D5JSC4_9BACT</name>
<reference evidence="9" key="1">
    <citation type="submission" date="2019-11" db="EMBL/GenBank/DDBJ databases">
        <title>Microbial mats filling the niche in hypersaline microbial mats.</title>
        <authorList>
            <person name="Wong H.L."/>
            <person name="Macleod F.I."/>
            <person name="White R.A. III"/>
            <person name="Burns B.P."/>
        </authorList>
    </citation>
    <scope>NUCLEOTIDE SEQUENCE</scope>
    <source>
        <strain evidence="9">Rbin_158</strain>
    </source>
</reference>
<evidence type="ECO:0000256" key="3">
    <source>
        <dbReference type="ARBA" id="ARBA00022801"/>
    </source>
</evidence>
<feature type="transmembrane region" description="Helical" evidence="7">
    <location>
        <begin position="23"/>
        <end position="49"/>
    </location>
</feature>
<dbReference type="GO" id="GO:0016020">
    <property type="term" value="C:membrane"/>
    <property type="evidence" value="ECO:0007669"/>
    <property type="project" value="TreeGrafter"/>
</dbReference>
<feature type="domain" description="Peptidase M48" evidence="8">
    <location>
        <begin position="77"/>
        <end position="239"/>
    </location>
</feature>
<evidence type="ECO:0000256" key="1">
    <source>
        <dbReference type="ARBA" id="ARBA00022670"/>
    </source>
</evidence>
<evidence type="ECO:0000256" key="7">
    <source>
        <dbReference type="SAM" id="Phobius"/>
    </source>
</evidence>
<dbReference type="PANTHER" id="PTHR22726:SF1">
    <property type="entry name" value="METALLOENDOPEPTIDASE OMA1, MITOCHONDRIAL"/>
    <property type="match status" value="1"/>
</dbReference>
<comment type="cofactor">
    <cofactor evidence="6">
        <name>Zn(2+)</name>
        <dbReference type="ChEBI" id="CHEBI:29105"/>
    </cofactor>
    <text evidence="6">Binds 1 zinc ion per subunit.</text>
</comment>
<keyword evidence="4 6" id="KW-0862">Zinc</keyword>
<accession>A0A9D5JSC4</accession>
<keyword evidence="5 6" id="KW-0482">Metalloprotease</keyword>
<feature type="non-terminal residue" evidence="9">
    <location>
        <position position="241"/>
    </location>
</feature>
<comment type="similarity">
    <text evidence="6">Belongs to the peptidase M48 family.</text>
</comment>
<dbReference type="AlphaFoldDB" id="A0A9D5JSC4"/>
<keyword evidence="7" id="KW-0472">Membrane</keyword>
<dbReference type="Gene3D" id="3.30.2010.10">
    <property type="entry name" value="Metalloproteases ('zincins'), catalytic domain"/>
    <property type="match status" value="1"/>
</dbReference>
<evidence type="ECO:0000313" key="9">
    <source>
        <dbReference type="EMBL" id="MBD3323364.1"/>
    </source>
</evidence>
<dbReference type="InterPro" id="IPR051156">
    <property type="entry name" value="Mito/Outer_Membr_Metalloprot"/>
</dbReference>
<evidence type="ECO:0000256" key="6">
    <source>
        <dbReference type="RuleBase" id="RU003983"/>
    </source>
</evidence>
<dbReference type="GO" id="GO:0046872">
    <property type="term" value="F:metal ion binding"/>
    <property type="evidence" value="ECO:0007669"/>
    <property type="project" value="UniProtKB-KW"/>
</dbReference>
<keyword evidence="7" id="KW-1133">Transmembrane helix</keyword>
<sequence>MKYTPKPLQGNVNVSPTSPLKELFLLLGGLIGIMIIVYLVLGLAVDVIVPRLPAGLERHLGVLYSDVFDQRNPSPADQALQELLETLIAASPTLTEPYQVHLIPSSQANALALPGGHIVILSELLHVLASENELAFILAHELGHFANRDHLKGLGRGLVLTAISAFFIGVESNLTSFLMRSLVGVEMQFSQRQETQADLFALELLNAHYGHVAGATAFFETLTEDSTRSRLSYFFATHPYP</sequence>
<gene>
    <name evidence="9" type="ORF">GF339_02200</name>
</gene>
<keyword evidence="2" id="KW-0479">Metal-binding</keyword>
<dbReference type="PANTHER" id="PTHR22726">
    <property type="entry name" value="METALLOENDOPEPTIDASE OMA1"/>
    <property type="match status" value="1"/>
</dbReference>
<keyword evidence="7" id="KW-0812">Transmembrane</keyword>
<protein>
    <submittedName>
        <fullName evidence="9">M48 family metalloprotease</fullName>
    </submittedName>
</protein>
<dbReference type="InterPro" id="IPR001915">
    <property type="entry name" value="Peptidase_M48"/>
</dbReference>
<dbReference type="Proteomes" id="UP000649604">
    <property type="component" value="Unassembled WGS sequence"/>
</dbReference>